<dbReference type="Proteomes" id="UP001304298">
    <property type="component" value="Unassembled WGS sequence"/>
</dbReference>
<dbReference type="SUPFAM" id="SSF55166">
    <property type="entry name" value="Hedgehog/DD-peptidase"/>
    <property type="match status" value="1"/>
</dbReference>
<dbReference type="InterPro" id="IPR013230">
    <property type="entry name" value="Peptidase_M15A_C"/>
</dbReference>
<name>A0ABU5R6S9_9PSEU</name>
<evidence type="ECO:0000256" key="1">
    <source>
        <dbReference type="SAM" id="Phobius"/>
    </source>
</evidence>
<dbReference type="EMBL" id="JAYFSI010000003">
    <property type="protein sequence ID" value="MEA5361550.1"/>
    <property type="molecule type" value="Genomic_DNA"/>
</dbReference>
<keyword evidence="4" id="KW-0378">Hydrolase</keyword>
<gene>
    <name evidence="4" type="ORF">VA596_18550</name>
</gene>
<dbReference type="InterPro" id="IPR002477">
    <property type="entry name" value="Peptidoglycan-bd-like"/>
</dbReference>
<keyword evidence="4" id="KW-0645">Protease</keyword>
<dbReference type="InterPro" id="IPR036366">
    <property type="entry name" value="PGBDSf"/>
</dbReference>
<dbReference type="Gene3D" id="3.30.1380.10">
    <property type="match status" value="1"/>
</dbReference>
<accession>A0ABU5R6S9</accession>
<proteinExistence type="predicted"/>
<comment type="caution">
    <text evidence="4">The sequence shown here is derived from an EMBL/GenBank/DDBJ whole genome shotgun (WGS) entry which is preliminary data.</text>
</comment>
<dbReference type="RefSeq" id="WP_323328758.1">
    <property type="nucleotide sequence ID" value="NZ_JAYFSI010000003.1"/>
</dbReference>
<dbReference type="InterPro" id="IPR009045">
    <property type="entry name" value="Zn_M74/Hedgehog-like"/>
</dbReference>
<evidence type="ECO:0000259" key="2">
    <source>
        <dbReference type="Pfam" id="PF01471"/>
    </source>
</evidence>
<organism evidence="4 5">
    <name type="scientific">Amycolatopsis heterodermiae</name>
    <dbReference type="NCBI Taxonomy" id="3110235"/>
    <lineage>
        <taxon>Bacteria</taxon>
        <taxon>Bacillati</taxon>
        <taxon>Actinomycetota</taxon>
        <taxon>Actinomycetes</taxon>
        <taxon>Pseudonocardiales</taxon>
        <taxon>Pseudonocardiaceae</taxon>
        <taxon>Amycolatopsis</taxon>
    </lineage>
</organism>
<evidence type="ECO:0000259" key="3">
    <source>
        <dbReference type="Pfam" id="PF08291"/>
    </source>
</evidence>
<dbReference type="InterPro" id="IPR036365">
    <property type="entry name" value="PGBD-like_sf"/>
</dbReference>
<feature type="domain" description="Peptidase M15A C-terminal" evidence="3">
    <location>
        <begin position="161"/>
        <end position="254"/>
    </location>
</feature>
<keyword evidence="1" id="KW-0472">Membrane</keyword>
<keyword evidence="5" id="KW-1185">Reference proteome</keyword>
<feature type="domain" description="Peptidoglycan binding-like" evidence="2">
    <location>
        <begin position="68"/>
        <end position="129"/>
    </location>
</feature>
<sequence length="274" mass="28447">MSAAGSLAEYPEALMSPSRPPAGFDRRSLLKAAAGTGIALAGSVVALAAFPGVAAAYSWPSSLRSGSTGAAVTELQIRIAGWAADGPRQTYVAVDGDFGPGTEAALKRFQAANHLTANGIADADDFAALNALESSDGSTSHFEFSEFTSSDGTGFGGGKVGAATVKENVRRLMYKLEALRAKAGNRAITISSGFRSVAHNQAIGGASNSMHVYGTAADVYVSGLSTRQVYVLAEACGFSGLERYTLSDAHQHVDSRIEYAYGSQSWWWESGTVS</sequence>
<evidence type="ECO:0000313" key="5">
    <source>
        <dbReference type="Proteomes" id="UP001304298"/>
    </source>
</evidence>
<dbReference type="Gene3D" id="1.10.101.10">
    <property type="entry name" value="PGBD-like superfamily/PGBD"/>
    <property type="match status" value="1"/>
</dbReference>
<dbReference type="PROSITE" id="PS51318">
    <property type="entry name" value="TAT"/>
    <property type="match status" value="1"/>
</dbReference>
<feature type="transmembrane region" description="Helical" evidence="1">
    <location>
        <begin position="36"/>
        <end position="59"/>
    </location>
</feature>
<keyword evidence="1" id="KW-1133">Transmembrane helix</keyword>
<dbReference type="InterPro" id="IPR006311">
    <property type="entry name" value="TAT_signal"/>
</dbReference>
<protein>
    <submittedName>
        <fullName evidence="4">D-Ala-D-Ala carboxypeptidase family metallohydrolase</fullName>
    </submittedName>
</protein>
<keyword evidence="1" id="KW-0812">Transmembrane</keyword>
<dbReference type="GO" id="GO:0004180">
    <property type="term" value="F:carboxypeptidase activity"/>
    <property type="evidence" value="ECO:0007669"/>
    <property type="project" value="UniProtKB-KW"/>
</dbReference>
<dbReference type="Pfam" id="PF01471">
    <property type="entry name" value="PG_binding_1"/>
    <property type="match status" value="1"/>
</dbReference>
<reference evidence="4 5" key="1">
    <citation type="submission" date="2023-12" db="EMBL/GenBank/DDBJ databases">
        <title>Amycolatopsis sp. V23-08.</title>
        <authorList>
            <person name="Somphong A."/>
        </authorList>
    </citation>
    <scope>NUCLEOTIDE SEQUENCE [LARGE SCALE GENOMIC DNA]</scope>
    <source>
        <strain evidence="4 5">V23-08</strain>
    </source>
</reference>
<keyword evidence="4" id="KW-0121">Carboxypeptidase</keyword>
<dbReference type="SUPFAM" id="SSF47090">
    <property type="entry name" value="PGBD-like"/>
    <property type="match status" value="1"/>
</dbReference>
<dbReference type="Pfam" id="PF08291">
    <property type="entry name" value="Peptidase_M15_3"/>
    <property type="match status" value="1"/>
</dbReference>
<evidence type="ECO:0000313" key="4">
    <source>
        <dbReference type="EMBL" id="MEA5361550.1"/>
    </source>
</evidence>